<comment type="caution">
    <text evidence="1">The sequence shown here is derived from an EMBL/GenBank/DDBJ whole genome shotgun (WGS) entry which is preliminary data.</text>
</comment>
<gene>
    <name evidence="1" type="ORF">DEIPH_ctg004orf0192</name>
</gene>
<organism evidence="1 2">
    <name type="scientific">Deinococcus phoenicis</name>
    <dbReference type="NCBI Taxonomy" id="1476583"/>
    <lineage>
        <taxon>Bacteria</taxon>
        <taxon>Thermotogati</taxon>
        <taxon>Deinococcota</taxon>
        <taxon>Deinococci</taxon>
        <taxon>Deinococcales</taxon>
        <taxon>Deinococcaceae</taxon>
        <taxon>Deinococcus</taxon>
    </lineage>
</organism>
<evidence type="ECO:0000313" key="2">
    <source>
        <dbReference type="Proteomes" id="UP000020492"/>
    </source>
</evidence>
<protein>
    <submittedName>
        <fullName evidence="1">Uncharacterized protein</fullName>
    </submittedName>
</protein>
<dbReference type="Proteomes" id="UP000020492">
    <property type="component" value="Unassembled WGS sequence"/>
</dbReference>
<evidence type="ECO:0000313" key="1">
    <source>
        <dbReference type="EMBL" id="EYB69659.1"/>
    </source>
</evidence>
<name>A0A016QV54_9DEIO</name>
<dbReference type="EMBL" id="JHAC01000004">
    <property type="protein sequence ID" value="EYB69659.1"/>
    <property type="molecule type" value="Genomic_DNA"/>
</dbReference>
<dbReference type="PATRIC" id="fig|1476583.3.peg.334"/>
<reference evidence="1 2" key="1">
    <citation type="submission" date="2014-03" db="EMBL/GenBank/DDBJ databases">
        <title>Draft genome sequence of Deinococcus phoenicis 1P10ME.</title>
        <authorList>
            <person name="Stepanov V.G."/>
            <person name="Vaishampayan P."/>
            <person name="Venkateswaran K."/>
            <person name="Fox G.E."/>
        </authorList>
    </citation>
    <scope>NUCLEOTIDE SEQUENCE [LARGE SCALE GENOMIC DNA]</scope>
    <source>
        <strain evidence="1 2">1P10ME</strain>
    </source>
</reference>
<dbReference type="AlphaFoldDB" id="A0A016QV54"/>
<keyword evidence="2" id="KW-1185">Reference proteome</keyword>
<accession>A0A016QV54</accession>
<sequence>MTDAGLTPARYAEGMNVTRHFSDTRTGEGRVRFLIQAGRVRLMAEGPGWRQDSTHATLEEAATFLAVVPGLSQTLYEEALNDLERQTQFDGAA</sequence>
<proteinExistence type="predicted"/>